<dbReference type="AlphaFoldDB" id="A0A8H5G9M9"/>
<dbReference type="Proteomes" id="UP000559027">
    <property type="component" value="Unassembled WGS sequence"/>
</dbReference>
<accession>A0A8H5G9M9</accession>
<keyword evidence="2" id="KW-1185">Reference proteome</keyword>
<gene>
    <name evidence="1" type="ORF">D9756_004534</name>
</gene>
<proteinExistence type="predicted"/>
<sequence length="169" mass="18531">MGISSMQFVLANAPAEGSESHHRNVRKVYLNPEALKASRLCTADVIAIAGDTFTDTMDFALGAVWPSLELSQNSIVIPSSLQLTARLKPGQNVHVFPLSGMATSRLPSGIPGLRHAQEVATLRFREISTEDISTRPTSGNTLPSKRKDWLNLFLREYLGQMLAYAALFF</sequence>
<protein>
    <submittedName>
        <fullName evidence="1">Uncharacterized protein</fullName>
    </submittedName>
</protein>
<dbReference type="EMBL" id="JAACJO010000003">
    <property type="protein sequence ID" value="KAF5360884.1"/>
    <property type="molecule type" value="Genomic_DNA"/>
</dbReference>
<reference evidence="1 2" key="1">
    <citation type="journal article" date="2020" name="ISME J.">
        <title>Uncovering the hidden diversity of litter-decomposition mechanisms in mushroom-forming fungi.</title>
        <authorList>
            <person name="Floudas D."/>
            <person name="Bentzer J."/>
            <person name="Ahren D."/>
            <person name="Johansson T."/>
            <person name="Persson P."/>
            <person name="Tunlid A."/>
        </authorList>
    </citation>
    <scope>NUCLEOTIDE SEQUENCE [LARGE SCALE GENOMIC DNA]</scope>
    <source>
        <strain evidence="1 2">CBS 146.42</strain>
    </source>
</reference>
<evidence type="ECO:0000313" key="1">
    <source>
        <dbReference type="EMBL" id="KAF5360884.1"/>
    </source>
</evidence>
<evidence type="ECO:0000313" key="2">
    <source>
        <dbReference type="Proteomes" id="UP000559027"/>
    </source>
</evidence>
<comment type="caution">
    <text evidence="1">The sequence shown here is derived from an EMBL/GenBank/DDBJ whole genome shotgun (WGS) entry which is preliminary data.</text>
</comment>
<name>A0A8H5G9M9_9AGAR</name>
<organism evidence="1 2">
    <name type="scientific">Leucocoprinus leucothites</name>
    <dbReference type="NCBI Taxonomy" id="201217"/>
    <lineage>
        <taxon>Eukaryota</taxon>
        <taxon>Fungi</taxon>
        <taxon>Dikarya</taxon>
        <taxon>Basidiomycota</taxon>
        <taxon>Agaricomycotina</taxon>
        <taxon>Agaricomycetes</taxon>
        <taxon>Agaricomycetidae</taxon>
        <taxon>Agaricales</taxon>
        <taxon>Agaricineae</taxon>
        <taxon>Agaricaceae</taxon>
        <taxon>Leucocoprinus</taxon>
    </lineage>
</organism>